<accession>A0A0M3HQX9</accession>
<dbReference type="PROSITE" id="PS51257">
    <property type="entry name" value="PROKAR_LIPOPROTEIN"/>
    <property type="match status" value="1"/>
</dbReference>
<keyword evidence="1" id="KW-1185">Reference proteome</keyword>
<dbReference type="WBParaSite" id="ALUE_0000459601-mRNA-1">
    <property type="protein sequence ID" value="ALUE_0000459601-mRNA-1"/>
    <property type="gene ID" value="ALUE_0000459601"/>
</dbReference>
<reference evidence="2" key="1">
    <citation type="submission" date="2017-02" db="UniProtKB">
        <authorList>
            <consortium name="WormBaseParasite"/>
        </authorList>
    </citation>
    <scope>IDENTIFICATION</scope>
</reference>
<protein>
    <submittedName>
        <fullName evidence="2">Transposase</fullName>
    </submittedName>
</protein>
<evidence type="ECO:0000313" key="1">
    <source>
        <dbReference type="Proteomes" id="UP000036681"/>
    </source>
</evidence>
<proteinExistence type="predicted"/>
<dbReference type="Proteomes" id="UP000036681">
    <property type="component" value="Unplaced"/>
</dbReference>
<organism evidence="1 2">
    <name type="scientific">Ascaris lumbricoides</name>
    <name type="common">Giant roundworm</name>
    <dbReference type="NCBI Taxonomy" id="6252"/>
    <lineage>
        <taxon>Eukaryota</taxon>
        <taxon>Metazoa</taxon>
        <taxon>Ecdysozoa</taxon>
        <taxon>Nematoda</taxon>
        <taxon>Chromadorea</taxon>
        <taxon>Rhabditida</taxon>
        <taxon>Spirurina</taxon>
        <taxon>Ascaridomorpha</taxon>
        <taxon>Ascaridoidea</taxon>
        <taxon>Ascarididae</taxon>
        <taxon>Ascaris</taxon>
    </lineage>
</organism>
<dbReference type="AlphaFoldDB" id="A0A0M3HQX9"/>
<evidence type="ECO:0000313" key="2">
    <source>
        <dbReference type="WBParaSite" id="ALUE_0000459601-mRNA-1"/>
    </source>
</evidence>
<name>A0A0M3HQX9_ASCLU</name>
<sequence>MAVIFDKSSQTDGTIIGADAFSSTHIPIIVSCLHNTNVKVHMPMLLLNSTS</sequence>